<evidence type="ECO:0000256" key="9">
    <source>
        <dbReference type="ARBA" id="ARBA00023204"/>
    </source>
</evidence>
<keyword evidence="8" id="KW-0238">DNA-binding</keyword>
<feature type="domain" description="UvrD-like helicase ATP-binding" evidence="16">
    <location>
        <begin position="9"/>
        <end position="475"/>
    </location>
</feature>
<evidence type="ECO:0000313" key="18">
    <source>
        <dbReference type="EMBL" id="OGM05142.1"/>
    </source>
</evidence>
<accession>A0A1F7WQV8</accession>
<keyword evidence="1" id="KW-0540">Nuclease</keyword>
<evidence type="ECO:0000256" key="8">
    <source>
        <dbReference type="ARBA" id="ARBA00023125"/>
    </source>
</evidence>
<comment type="catalytic activity">
    <reaction evidence="13">
        <text>ATP + H2O = ADP + phosphate + H(+)</text>
        <dbReference type="Rhea" id="RHEA:13065"/>
        <dbReference type="ChEBI" id="CHEBI:15377"/>
        <dbReference type="ChEBI" id="CHEBI:15378"/>
        <dbReference type="ChEBI" id="CHEBI:30616"/>
        <dbReference type="ChEBI" id="CHEBI:43474"/>
        <dbReference type="ChEBI" id="CHEBI:456216"/>
        <dbReference type="EC" id="5.6.2.4"/>
    </reaction>
</comment>
<dbReference type="AlphaFoldDB" id="A0A1F7WQV8"/>
<protein>
    <recommendedName>
        <fullName evidence="12">DNA 3'-5' helicase</fullName>
        <ecNumber evidence="12">5.6.2.4</ecNumber>
    </recommendedName>
</protein>
<dbReference type="GO" id="GO:0000725">
    <property type="term" value="P:recombinational repair"/>
    <property type="evidence" value="ECO:0007669"/>
    <property type="project" value="TreeGrafter"/>
</dbReference>
<proteinExistence type="predicted"/>
<dbReference type="EMBL" id="MGFH01000123">
    <property type="protein sequence ID" value="OGM05142.1"/>
    <property type="molecule type" value="Genomic_DNA"/>
</dbReference>
<evidence type="ECO:0000256" key="14">
    <source>
        <dbReference type="PROSITE-ProRule" id="PRU00560"/>
    </source>
</evidence>
<dbReference type="Gene3D" id="3.90.320.10">
    <property type="match status" value="1"/>
</dbReference>
<keyword evidence="10" id="KW-0413">Isomerase</keyword>
<dbReference type="GO" id="GO:0043138">
    <property type="term" value="F:3'-5' DNA helicase activity"/>
    <property type="evidence" value="ECO:0007669"/>
    <property type="project" value="UniProtKB-EC"/>
</dbReference>
<feature type="region of interest" description="Disordered" evidence="15">
    <location>
        <begin position="529"/>
        <end position="564"/>
    </location>
</feature>
<dbReference type="InterPro" id="IPR011604">
    <property type="entry name" value="PDDEXK-like_dom_sf"/>
</dbReference>
<evidence type="ECO:0000256" key="3">
    <source>
        <dbReference type="ARBA" id="ARBA00022763"/>
    </source>
</evidence>
<reference evidence="18 19" key="1">
    <citation type="journal article" date="2016" name="Nat. Commun.">
        <title>Thousands of microbial genomes shed light on interconnected biogeochemical processes in an aquifer system.</title>
        <authorList>
            <person name="Anantharaman K."/>
            <person name="Brown C.T."/>
            <person name="Hug L.A."/>
            <person name="Sharon I."/>
            <person name="Castelle C.J."/>
            <person name="Probst A.J."/>
            <person name="Thomas B.C."/>
            <person name="Singh A."/>
            <person name="Wilkins M.J."/>
            <person name="Karaoz U."/>
            <person name="Brodie E.L."/>
            <person name="Williams K.H."/>
            <person name="Hubbard S.S."/>
            <person name="Banfield J.F."/>
        </authorList>
    </citation>
    <scope>NUCLEOTIDE SEQUENCE [LARGE SCALE GENOMIC DNA]</scope>
</reference>
<dbReference type="InterPro" id="IPR000212">
    <property type="entry name" value="DNA_helicase_UvrD/REP"/>
</dbReference>
<dbReference type="EC" id="5.6.2.4" evidence="12"/>
<dbReference type="GO" id="GO:0005829">
    <property type="term" value="C:cytosol"/>
    <property type="evidence" value="ECO:0007669"/>
    <property type="project" value="TreeGrafter"/>
</dbReference>
<dbReference type="GO" id="GO:0033202">
    <property type="term" value="C:DNA helicase complex"/>
    <property type="evidence" value="ECO:0007669"/>
    <property type="project" value="TreeGrafter"/>
</dbReference>
<evidence type="ECO:0000256" key="10">
    <source>
        <dbReference type="ARBA" id="ARBA00023235"/>
    </source>
</evidence>
<dbReference type="PANTHER" id="PTHR11070:SF2">
    <property type="entry name" value="ATP-DEPENDENT DNA HELICASE SRS2"/>
    <property type="match status" value="1"/>
</dbReference>
<evidence type="ECO:0000256" key="12">
    <source>
        <dbReference type="ARBA" id="ARBA00034808"/>
    </source>
</evidence>
<feature type="binding site" evidence="14">
    <location>
        <begin position="30"/>
        <end position="37"/>
    </location>
    <ligand>
        <name>ATP</name>
        <dbReference type="ChEBI" id="CHEBI:30616"/>
    </ligand>
</feature>
<evidence type="ECO:0000259" key="17">
    <source>
        <dbReference type="PROSITE" id="PS51217"/>
    </source>
</evidence>
<evidence type="ECO:0000256" key="7">
    <source>
        <dbReference type="ARBA" id="ARBA00022840"/>
    </source>
</evidence>
<dbReference type="Gene3D" id="1.10.486.10">
    <property type="entry name" value="PCRA, domain 4"/>
    <property type="match status" value="1"/>
</dbReference>
<evidence type="ECO:0000256" key="5">
    <source>
        <dbReference type="ARBA" id="ARBA00022806"/>
    </source>
</evidence>
<dbReference type="Proteomes" id="UP000178735">
    <property type="component" value="Unassembled WGS sequence"/>
</dbReference>
<evidence type="ECO:0000256" key="4">
    <source>
        <dbReference type="ARBA" id="ARBA00022801"/>
    </source>
</evidence>
<organism evidence="18 19">
    <name type="scientific">Candidatus Wallbacteria bacterium GWC2_49_35</name>
    <dbReference type="NCBI Taxonomy" id="1817813"/>
    <lineage>
        <taxon>Bacteria</taxon>
        <taxon>Candidatus Walliibacteriota</taxon>
    </lineage>
</organism>
<gene>
    <name evidence="18" type="ORF">A2008_06360</name>
</gene>
<dbReference type="PROSITE" id="PS51198">
    <property type="entry name" value="UVRD_HELICASE_ATP_BIND"/>
    <property type="match status" value="1"/>
</dbReference>
<keyword evidence="9" id="KW-0234">DNA repair</keyword>
<keyword evidence="4 14" id="KW-0378">Hydrolase</keyword>
<dbReference type="Gene3D" id="3.40.50.300">
    <property type="entry name" value="P-loop containing nucleotide triphosphate hydrolases"/>
    <property type="match status" value="4"/>
</dbReference>
<keyword evidence="5 14" id="KW-0347">Helicase</keyword>
<feature type="domain" description="UvrD-like helicase C-terminal" evidence="17">
    <location>
        <begin position="525"/>
        <end position="825"/>
    </location>
</feature>
<dbReference type="GO" id="GO:0003677">
    <property type="term" value="F:DNA binding"/>
    <property type="evidence" value="ECO:0007669"/>
    <property type="project" value="UniProtKB-KW"/>
</dbReference>
<evidence type="ECO:0000256" key="6">
    <source>
        <dbReference type="ARBA" id="ARBA00022839"/>
    </source>
</evidence>
<keyword evidence="2 14" id="KW-0547">Nucleotide-binding</keyword>
<evidence type="ECO:0000256" key="2">
    <source>
        <dbReference type="ARBA" id="ARBA00022741"/>
    </source>
</evidence>
<dbReference type="SUPFAM" id="SSF52540">
    <property type="entry name" value="P-loop containing nucleoside triphosphate hydrolases"/>
    <property type="match status" value="1"/>
</dbReference>
<dbReference type="Pfam" id="PF12705">
    <property type="entry name" value="PDDEXK_1"/>
    <property type="match status" value="1"/>
</dbReference>
<dbReference type="Pfam" id="PF00580">
    <property type="entry name" value="UvrD-helicase"/>
    <property type="match status" value="1"/>
</dbReference>
<dbReference type="PROSITE" id="PS51217">
    <property type="entry name" value="UVRD_HELICASE_CTER"/>
    <property type="match status" value="1"/>
</dbReference>
<dbReference type="GO" id="GO:0005524">
    <property type="term" value="F:ATP binding"/>
    <property type="evidence" value="ECO:0007669"/>
    <property type="project" value="UniProtKB-UniRule"/>
</dbReference>
<comment type="catalytic activity">
    <reaction evidence="11">
        <text>Couples ATP hydrolysis with the unwinding of duplex DNA by translocating in the 3'-5' direction.</text>
        <dbReference type="EC" id="5.6.2.4"/>
    </reaction>
</comment>
<keyword evidence="3" id="KW-0227">DNA damage</keyword>
<keyword evidence="6" id="KW-0269">Exonuclease</keyword>
<dbReference type="InterPro" id="IPR014017">
    <property type="entry name" value="DNA_helicase_UvrD-like_C"/>
</dbReference>
<dbReference type="InterPro" id="IPR038726">
    <property type="entry name" value="PDDEXK_AddAB-type"/>
</dbReference>
<evidence type="ECO:0000256" key="13">
    <source>
        <dbReference type="ARBA" id="ARBA00048988"/>
    </source>
</evidence>
<dbReference type="STRING" id="1817813.A2008_06360"/>
<evidence type="ECO:0000256" key="11">
    <source>
        <dbReference type="ARBA" id="ARBA00034617"/>
    </source>
</evidence>
<name>A0A1F7WQV8_9BACT</name>
<evidence type="ECO:0000259" key="16">
    <source>
        <dbReference type="PROSITE" id="PS51198"/>
    </source>
</evidence>
<dbReference type="GO" id="GO:0004527">
    <property type="term" value="F:exonuclease activity"/>
    <property type="evidence" value="ECO:0007669"/>
    <property type="project" value="UniProtKB-KW"/>
</dbReference>
<evidence type="ECO:0000256" key="15">
    <source>
        <dbReference type="SAM" id="MobiDB-lite"/>
    </source>
</evidence>
<keyword evidence="7 14" id="KW-0067">ATP-binding</keyword>
<dbReference type="Pfam" id="PF13361">
    <property type="entry name" value="UvrD_C"/>
    <property type="match status" value="1"/>
</dbReference>
<evidence type="ECO:0000256" key="1">
    <source>
        <dbReference type="ARBA" id="ARBA00022722"/>
    </source>
</evidence>
<dbReference type="InterPro" id="IPR014016">
    <property type="entry name" value="UvrD-like_ATP-bd"/>
</dbReference>
<sequence length="1272" mass="140595">MSTAAFTPGLNLSQKQAMALDLDRDVSIRAGAGSGKTRTITEKIFGIIRGAFDSSAPDGGLEVLKKILCISFTNKAALELSERIMARLAEAAAGCADPPLAAYFASAAERLDSLEIMTLDSFFTSVLRRFAFQLKLSTSFKPAAGGRADILFRKAVFNVLDSLSNGGPARGKGGKANIFDDFYSFYRKKDTIHGLFTRILSKAVYLNDPIFTFGSKDEFEKHLLQETAYIEKTIGDLEFSGVLNFDKLTAAMDYLSAIAQDLTGASREKAIGLLEAYRRATAEKSAASDFFKYALHGYKNVRYSKIDGGARLEELKLMIALVREAAKKRFGASETPPSAEDRRLSKMEFDFFSGLCEIFDKCRAEYRRLKDAENLLDFNDIEEKAIEAAQDESIRDSISKQYRHILIDEFQDTNNLQAGIIKLIKGSAKLTIVGDGMQSIYRFRNANCKLFSDFETDFAGAGGLNVNLDDNYRSSLNVLSFINDFFSFLNFDADHPFSDFKYSPLAALSNRAENRSVAVELGLFAVVSDRSSPETDGGTDESETPPPPAEGDAADAASEDGEDDEFDAGQFDFIARRAVALHEDEGCRYGEMMILLSRMSRVDSLAAALSAAGAPFVITKSRRFFERPEVLDILNLVKTLVDPLDDLSMTGLLRSPVFAAADFIIFAMAQSFRELCPAEPFSIYAALKKLSAGALDFDRILAPDALPSGGYEAEKKRLINISNKIDHYLRMCQHKNAYDVLSSIYLDLNLKCKYSYEGDFGPAYKNIEKLFSHILENDYLPDGPMPVFLENFRSVVDINFAEEESQDDAPASDAIRIMTVHQAKGLEEKIVFIPELETDFFKAADTAVLVDDRKNLSFQPGVFVRLNERSLLKDYHEAVRKYERVQELFEKKRLLYVAMTRARELLVMSGSFKININKDGEIKASKLQKKPFMLSNCHLSWLANFLGLDAGFFLDAPASGADGVKELNRDFGRVRVFLKPPAARETPPPAASSLSAAAPGPKFDAACALNYKRLSSPETAAAVAVKLSYSDYKKLVEGPFSAVTARPSFSAFDLASFLGDKKIGVAPRPSATESETGTAFHRAVELALSSSLPLPQIIGRSKHICLAACRSAAPSAVFPRAEVLRRVEKMFAGFLENAEMCGLMELFNSGGRGALRKYCELEMRYETENFILEGVCDLMTVGPDGAATIYDFKTAADLKVAARDRMGEYERQLAFYQLCARRRFSGIASFNDPVVVLIQSGGVFEVKTLRLPAETIEKKQAEIIRQCGELFK</sequence>
<dbReference type="PANTHER" id="PTHR11070">
    <property type="entry name" value="UVRD / RECB / PCRA DNA HELICASE FAMILY MEMBER"/>
    <property type="match status" value="1"/>
</dbReference>
<evidence type="ECO:0000313" key="19">
    <source>
        <dbReference type="Proteomes" id="UP000178735"/>
    </source>
</evidence>
<dbReference type="InterPro" id="IPR027417">
    <property type="entry name" value="P-loop_NTPase"/>
</dbReference>
<comment type="caution">
    <text evidence="18">The sequence shown here is derived from an EMBL/GenBank/DDBJ whole genome shotgun (WGS) entry which is preliminary data.</text>
</comment>